<gene>
    <name evidence="1" type="ORF">GCM10009663_28400</name>
</gene>
<name>A0ABN1THX7_9ACTN</name>
<dbReference type="RefSeq" id="WP_344623945.1">
    <property type="nucleotide sequence ID" value="NZ_BAAALD010000022.1"/>
</dbReference>
<keyword evidence="1" id="KW-0032">Aminotransferase</keyword>
<evidence type="ECO:0000313" key="2">
    <source>
        <dbReference type="Proteomes" id="UP001499987"/>
    </source>
</evidence>
<evidence type="ECO:0000313" key="1">
    <source>
        <dbReference type="EMBL" id="GAA1083428.1"/>
    </source>
</evidence>
<dbReference type="PANTHER" id="PTHR48312:SF1">
    <property type="entry name" value="SULFOTRANSFERASE"/>
    <property type="match status" value="1"/>
</dbReference>
<dbReference type="InterPro" id="IPR027417">
    <property type="entry name" value="P-loop_NTPase"/>
</dbReference>
<proteinExistence type="predicted"/>
<dbReference type="SUPFAM" id="SSF52540">
    <property type="entry name" value="P-loop containing nucleoside triphosphate hydrolases"/>
    <property type="match status" value="1"/>
</dbReference>
<reference evidence="1 2" key="1">
    <citation type="journal article" date="2019" name="Int. J. Syst. Evol. Microbiol.">
        <title>The Global Catalogue of Microorganisms (GCM) 10K type strain sequencing project: providing services to taxonomists for standard genome sequencing and annotation.</title>
        <authorList>
            <consortium name="The Broad Institute Genomics Platform"/>
            <consortium name="The Broad Institute Genome Sequencing Center for Infectious Disease"/>
            <person name="Wu L."/>
            <person name="Ma J."/>
        </authorList>
    </citation>
    <scope>NUCLEOTIDE SEQUENCE [LARGE SCALE GENOMIC DNA]</scope>
    <source>
        <strain evidence="1 2">JCM 13002</strain>
    </source>
</reference>
<dbReference type="GO" id="GO:0008483">
    <property type="term" value="F:transaminase activity"/>
    <property type="evidence" value="ECO:0007669"/>
    <property type="project" value="UniProtKB-KW"/>
</dbReference>
<sequence length="251" mass="28070">MSAEEPPTTTGAIALWSAPRSRSTAFLRMMMQRPGVVTLHEPFSHLADFGSTEVDGTAVHTEAELIAAILRLSRERLVFFKDTTDFHYPGVLADPRFLTEVRHTFIIRRPDEVIASHYALNPALTEPEIGFGRLRELFDAVAAESGSVPAVVDSDALLDDPEGTVRAYCERAGLDHRPQDLSWRAGAHDSWGRAQRWHVDAERSTGFVRSERSYPHTVANTPLLADYHRAQLPHYEALYRHRLVPAGAPRP</sequence>
<keyword evidence="1" id="KW-0808">Transferase</keyword>
<keyword evidence="2" id="KW-1185">Reference proteome</keyword>
<dbReference type="Gene3D" id="3.40.50.300">
    <property type="entry name" value="P-loop containing nucleotide triphosphate hydrolases"/>
    <property type="match status" value="1"/>
</dbReference>
<dbReference type="PANTHER" id="PTHR48312">
    <property type="match status" value="1"/>
</dbReference>
<accession>A0ABN1THX7</accession>
<dbReference type="Pfam" id="PF19798">
    <property type="entry name" value="Sulfotransfer_5"/>
    <property type="match status" value="1"/>
</dbReference>
<comment type="caution">
    <text evidence="1">The sequence shown here is derived from an EMBL/GenBank/DDBJ whole genome shotgun (WGS) entry which is preliminary data.</text>
</comment>
<organism evidence="1 2">
    <name type="scientific">Kitasatospora arboriphila</name>
    <dbReference type="NCBI Taxonomy" id="258052"/>
    <lineage>
        <taxon>Bacteria</taxon>
        <taxon>Bacillati</taxon>
        <taxon>Actinomycetota</taxon>
        <taxon>Actinomycetes</taxon>
        <taxon>Kitasatosporales</taxon>
        <taxon>Streptomycetaceae</taxon>
        <taxon>Kitasatospora</taxon>
    </lineage>
</organism>
<dbReference type="Proteomes" id="UP001499987">
    <property type="component" value="Unassembled WGS sequence"/>
</dbReference>
<protein>
    <submittedName>
        <fullName evidence="1">Branched chain amino acid aminotransferase</fullName>
    </submittedName>
</protein>
<dbReference type="EMBL" id="BAAALD010000022">
    <property type="protein sequence ID" value="GAA1083428.1"/>
    <property type="molecule type" value="Genomic_DNA"/>
</dbReference>